<dbReference type="GO" id="GO:0000270">
    <property type="term" value="P:peptidoglycan metabolic process"/>
    <property type="evidence" value="ECO:0007669"/>
    <property type="project" value="InterPro"/>
</dbReference>
<evidence type="ECO:0000256" key="1">
    <source>
        <dbReference type="ARBA" id="ARBA00007734"/>
    </source>
</evidence>
<dbReference type="InterPro" id="IPR008258">
    <property type="entry name" value="Transglycosylase_SLT_dom_1"/>
</dbReference>
<evidence type="ECO:0000259" key="2">
    <source>
        <dbReference type="Pfam" id="PF01464"/>
    </source>
</evidence>
<reference evidence="3" key="1">
    <citation type="journal article" date="2020" name="mSystems">
        <title>Genome- and Community-Level Interaction Insights into Carbon Utilization and Element Cycling Functions of Hydrothermarchaeota in Hydrothermal Sediment.</title>
        <authorList>
            <person name="Zhou Z."/>
            <person name="Liu Y."/>
            <person name="Xu W."/>
            <person name="Pan J."/>
            <person name="Luo Z.H."/>
            <person name="Li M."/>
        </authorList>
    </citation>
    <scope>NUCLEOTIDE SEQUENCE [LARGE SCALE GENOMIC DNA]</scope>
    <source>
        <strain evidence="3">SpSt-774</strain>
    </source>
</reference>
<comment type="similarity">
    <text evidence="1">Belongs to the transglycosylase Slt family.</text>
</comment>
<proteinExistence type="inferred from homology"/>
<feature type="domain" description="Transglycosylase SLT" evidence="2">
    <location>
        <begin position="45"/>
        <end position="143"/>
    </location>
</feature>
<accession>A0A7C4TCL4</accession>
<gene>
    <name evidence="3" type="ORF">ENV60_08115</name>
</gene>
<sequence>MVLLILFCQLNIYQQSESVIITNIPKLGESNISDDGVLIDDYDHLINYYSRIYNVDPFLVKLIIQKESQFNPRAVSKSGAMGLMQLMPETAKRLGINKPFDPAQNIEGGIRFLRSLLDMFNGDLELTLAAYHAGPGIVKRLKRVPPISETIAYVDYIISRYGGYTPKPIYFIITETGVPLLTNRPK</sequence>
<dbReference type="SUPFAM" id="SSF53955">
    <property type="entry name" value="Lysozyme-like"/>
    <property type="match status" value="1"/>
</dbReference>
<protein>
    <submittedName>
        <fullName evidence="3">Lytic transglycosylase domain-containing protein</fullName>
    </submittedName>
</protein>
<dbReference type="InterPro" id="IPR000189">
    <property type="entry name" value="Transglyc_AS"/>
</dbReference>
<dbReference type="PANTHER" id="PTHR37423:SF2">
    <property type="entry name" value="MEMBRANE-BOUND LYTIC MUREIN TRANSGLYCOSYLASE C"/>
    <property type="match status" value="1"/>
</dbReference>
<organism evidence="3">
    <name type="scientific">candidate division WOR-3 bacterium</name>
    <dbReference type="NCBI Taxonomy" id="2052148"/>
    <lineage>
        <taxon>Bacteria</taxon>
        <taxon>Bacteria division WOR-3</taxon>
    </lineage>
</organism>
<dbReference type="Pfam" id="PF01464">
    <property type="entry name" value="SLT"/>
    <property type="match status" value="1"/>
</dbReference>
<dbReference type="EMBL" id="DTGZ01000154">
    <property type="protein sequence ID" value="HGV98244.1"/>
    <property type="molecule type" value="Genomic_DNA"/>
</dbReference>
<dbReference type="InterPro" id="IPR023346">
    <property type="entry name" value="Lysozyme-like_dom_sf"/>
</dbReference>
<dbReference type="Gene3D" id="1.10.530.10">
    <property type="match status" value="1"/>
</dbReference>
<dbReference type="GO" id="GO:0016020">
    <property type="term" value="C:membrane"/>
    <property type="evidence" value="ECO:0007669"/>
    <property type="project" value="InterPro"/>
</dbReference>
<comment type="caution">
    <text evidence="3">The sequence shown here is derived from an EMBL/GenBank/DDBJ whole genome shotgun (WGS) entry which is preliminary data.</text>
</comment>
<dbReference type="PROSITE" id="PS00922">
    <property type="entry name" value="TRANSGLYCOSYLASE"/>
    <property type="match status" value="1"/>
</dbReference>
<name>A0A7C4TCL4_UNCW3</name>
<dbReference type="PANTHER" id="PTHR37423">
    <property type="entry name" value="SOLUBLE LYTIC MUREIN TRANSGLYCOSYLASE-RELATED"/>
    <property type="match status" value="1"/>
</dbReference>
<dbReference type="CDD" id="cd00254">
    <property type="entry name" value="LT-like"/>
    <property type="match status" value="1"/>
</dbReference>
<evidence type="ECO:0000313" key="3">
    <source>
        <dbReference type="EMBL" id="HGV98244.1"/>
    </source>
</evidence>
<dbReference type="AlphaFoldDB" id="A0A7C4TCL4"/>
<dbReference type="GO" id="GO:0008933">
    <property type="term" value="F:peptidoglycan lytic transglycosylase activity"/>
    <property type="evidence" value="ECO:0007669"/>
    <property type="project" value="InterPro"/>
</dbReference>